<dbReference type="SUPFAM" id="SSF56219">
    <property type="entry name" value="DNase I-like"/>
    <property type="match status" value="1"/>
</dbReference>
<evidence type="ECO:0000313" key="2">
    <source>
        <dbReference type="EMBL" id="JAA61162.1"/>
    </source>
</evidence>
<accession>L7MBD6</accession>
<dbReference type="GO" id="GO:0071897">
    <property type="term" value="P:DNA biosynthetic process"/>
    <property type="evidence" value="ECO:0007669"/>
    <property type="project" value="UniProtKB-ARBA"/>
</dbReference>
<dbReference type="GO" id="GO:0003824">
    <property type="term" value="F:catalytic activity"/>
    <property type="evidence" value="ECO:0007669"/>
    <property type="project" value="InterPro"/>
</dbReference>
<dbReference type="SUPFAM" id="SSF56672">
    <property type="entry name" value="DNA/RNA polymerases"/>
    <property type="match status" value="1"/>
</dbReference>
<feature type="non-terminal residue" evidence="2">
    <location>
        <position position="1152"/>
    </location>
</feature>
<dbReference type="CDD" id="cd01650">
    <property type="entry name" value="RT_nLTR_like"/>
    <property type="match status" value="1"/>
</dbReference>
<dbReference type="InterPro" id="IPR000477">
    <property type="entry name" value="RT_dom"/>
</dbReference>
<sequence length="1152" mass="130876">KARIKGESLSIIQWNCRGFRDRRKRSHLHLYIQNLDVMPAVLALQEPGLQAKLSGYHTFQRDPSTCVLVHKSYTAQEIDLELNSEHSYTMVQILPLRRTNHAVYILNIYTPPKTHQVTYAEIFCRALKCADRAPLIITGDFNAPCRLWGYKREEARGRRLAELISTLSLTLLTDPATPTRLGNSVNRDTCPDLTLIKNTRHVTWTNLEETLGSDHCLLNITLSTHPFKRKGTQARIVNWDKMRTQTVPPILRSGSYADWAAHIILTQKKYETIVQTSDEHPAVDKHLLHLWEARRSLTRRWKRQKHNRALRKRIQELTTQAAEYAMHLADTNWTDKCNDIAHQMSNKGTWRLFRSLIDPTQTRGETQRHLRRALHGFQGTTTQLAETLRDRYLCQEQDPRGPEYTYSGSENETLDAPFLLHDMKAAVAKMRRGTAPGKDKITVKTLANLADPTLTHLLEYINAIWSGRISVPSEWKTSLVTFIPKPGKPVNTENLRPISLTSCVGKLMETMVRDRLSEYLERKGAFAPTMFGFRPNKSAQDVLLQLHREVIQPVAMQHNDRVILALDLKGAFDNVKHSVILEHLSHTNCGRNVFNYVKDFLTDRAALIRIDDSELGPYQMGTRGTPQGAVLSPILFNIAMMHLPRQLAGIERIHHALYADDITVWATQGNLGAIEDSLQQAAEIVHTYAARCGLQCAPNKSEFLHIRGMSKDNTDISITLPAGPIRRAEEIRVLGLHIHQQLRIDTTLNKLRKIGDQVGRMIRRVSNKRGGLRCKDALRLAHAFVTSRVMYSVPYLYLRKHEEEKIDAIIRKTLKRALDLPISTSNSRLKALGVINSYQELREAHLLNQYTRLAQTNSGQSLLARLHIKHDFHQQERVKMPELWRTALLVRPLPTKMDRDEHTARREARARALEQQYGQKPGVYYVDVAGPNSEGWYTAAAIHEGTQVDGLTFRAHTATQAEEVAIALAASHSKSRCIITDSRRACRNYVAGYISPLADTILRNGIRDTDPHPKRIIWTPGHQGLRGNEAADAAARALISGFPPSIPMDTDGEGSPLLRYKEILNFYKESHRLYPPPARGLKKADERILLRLQTNTMLCPAIMKHFDPTVTGQCQHCGEVADIYHMVWACQNNTALTPHPNPTREDWEAALL</sequence>
<dbReference type="InterPro" id="IPR043502">
    <property type="entry name" value="DNA/RNA_pol_sf"/>
</dbReference>
<protein>
    <submittedName>
        <fullName evidence="2">Putative tick transposon</fullName>
    </submittedName>
</protein>
<organism evidence="2">
    <name type="scientific">Rhipicephalus pulchellus</name>
    <name type="common">Yellow backed tick</name>
    <name type="synonym">Dermacentor pulchellus</name>
    <dbReference type="NCBI Taxonomy" id="72859"/>
    <lineage>
        <taxon>Eukaryota</taxon>
        <taxon>Metazoa</taxon>
        <taxon>Ecdysozoa</taxon>
        <taxon>Arthropoda</taxon>
        <taxon>Chelicerata</taxon>
        <taxon>Arachnida</taxon>
        <taxon>Acari</taxon>
        <taxon>Parasitiformes</taxon>
        <taxon>Ixodida</taxon>
        <taxon>Ixodoidea</taxon>
        <taxon>Ixodidae</taxon>
        <taxon>Rhipicephalinae</taxon>
        <taxon>Rhipicephalus</taxon>
        <taxon>Rhipicephalus</taxon>
    </lineage>
</organism>
<evidence type="ECO:0000259" key="1">
    <source>
        <dbReference type="PROSITE" id="PS50878"/>
    </source>
</evidence>
<proteinExistence type="evidence at transcript level"/>
<name>L7MBD6_RHIPC</name>
<dbReference type="Gene3D" id="3.60.10.10">
    <property type="entry name" value="Endonuclease/exonuclease/phosphatase"/>
    <property type="match status" value="1"/>
</dbReference>
<dbReference type="InterPro" id="IPR012337">
    <property type="entry name" value="RNaseH-like_sf"/>
</dbReference>
<dbReference type="SUPFAM" id="SSF53098">
    <property type="entry name" value="Ribonuclease H-like"/>
    <property type="match status" value="1"/>
</dbReference>
<dbReference type="AlphaFoldDB" id="L7MBD6"/>
<dbReference type="Pfam" id="PF00078">
    <property type="entry name" value="RVT_1"/>
    <property type="match status" value="1"/>
</dbReference>
<dbReference type="InterPro" id="IPR036397">
    <property type="entry name" value="RNaseH_sf"/>
</dbReference>
<dbReference type="InterPro" id="IPR005135">
    <property type="entry name" value="Endo/exonuclease/phosphatase"/>
</dbReference>
<dbReference type="PROSITE" id="PS50878">
    <property type="entry name" value="RT_POL"/>
    <property type="match status" value="1"/>
</dbReference>
<dbReference type="GO" id="GO:0042575">
    <property type="term" value="C:DNA polymerase complex"/>
    <property type="evidence" value="ECO:0007669"/>
    <property type="project" value="UniProtKB-ARBA"/>
</dbReference>
<feature type="domain" description="Reverse transcriptase" evidence="1">
    <location>
        <begin position="464"/>
        <end position="738"/>
    </location>
</feature>
<dbReference type="PANTHER" id="PTHR19446">
    <property type="entry name" value="REVERSE TRANSCRIPTASES"/>
    <property type="match status" value="1"/>
</dbReference>
<dbReference type="Pfam" id="PF14529">
    <property type="entry name" value="Exo_endo_phos_2"/>
    <property type="match status" value="1"/>
</dbReference>
<dbReference type="InterPro" id="IPR036691">
    <property type="entry name" value="Endo/exonu/phosph_ase_sf"/>
</dbReference>
<feature type="non-terminal residue" evidence="2">
    <location>
        <position position="1"/>
    </location>
</feature>
<reference evidence="2" key="1">
    <citation type="submission" date="2012-11" db="EMBL/GenBank/DDBJ databases">
        <authorList>
            <person name="Lucero-Rivera Y.E."/>
            <person name="Tovar-Ramirez D."/>
        </authorList>
    </citation>
    <scope>NUCLEOTIDE SEQUENCE</scope>
    <source>
        <tissue evidence="2">Salivary gland</tissue>
    </source>
</reference>
<dbReference type="GO" id="GO:0003676">
    <property type="term" value="F:nucleic acid binding"/>
    <property type="evidence" value="ECO:0007669"/>
    <property type="project" value="InterPro"/>
</dbReference>
<dbReference type="Gene3D" id="3.30.420.10">
    <property type="entry name" value="Ribonuclease H-like superfamily/Ribonuclease H"/>
    <property type="match status" value="1"/>
</dbReference>
<dbReference type="EMBL" id="GACK01003872">
    <property type="protein sequence ID" value="JAA61162.1"/>
    <property type="molecule type" value="mRNA"/>
</dbReference>
<reference evidence="2" key="2">
    <citation type="journal article" date="2015" name="J. Proteomics">
        <title>Sexual differences in the sialomes of the zebra tick, Rhipicephalus pulchellus.</title>
        <authorList>
            <person name="Tan A.W."/>
            <person name="Francischetti I.M."/>
            <person name="Slovak M."/>
            <person name="Kini R.M."/>
            <person name="Ribeiro J.M."/>
        </authorList>
    </citation>
    <scope>NUCLEOTIDE SEQUENCE</scope>
    <source>
        <tissue evidence="2">Salivary gland</tissue>
    </source>
</reference>